<dbReference type="InterPro" id="IPR036271">
    <property type="entry name" value="Tet_transcr_reg_TetR-rel_C_sf"/>
</dbReference>
<protein>
    <submittedName>
        <fullName evidence="4">Putative transcriptional regulator</fullName>
    </submittedName>
</protein>
<dbReference type="Gene3D" id="1.10.357.10">
    <property type="entry name" value="Tetracycline Repressor, domain 2"/>
    <property type="match status" value="1"/>
</dbReference>
<dbReference type="PROSITE" id="PS01081">
    <property type="entry name" value="HTH_TETR_1"/>
    <property type="match status" value="1"/>
</dbReference>
<gene>
    <name evidence="4" type="ORF">PAI11_00880</name>
</gene>
<keyword evidence="1 2" id="KW-0238">DNA-binding</keyword>
<dbReference type="GO" id="GO:0003700">
    <property type="term" value="F:DNA-binding transcription factor activity"/>
    <property type="evidence" value="ECO:0007669"/>
    <property type="project" value="TreeGrafter"/>
</dbReference>
<keyword evidence="5" id="KW-1185">Reference proteome</keyword>
<dbReference type="GO" id="GO:0000976">
    <property type="term" value="F:transcription cis-regulatory region binding"/>
    <property type="evidence" value="ECO:0007669"/>
    <property type="project" value="TreeGrafter"/>
</dbReference>
<dbReference type="InterPro" id="IPR001647">
    <property type="entry name" value="HTH_TetR"/>
</dbReference>
<feature type="DNA-binding region" description="H-T-H motif" evidence="2">
    <location>
        <begin position="33"/>
        <end position="52"/>
    </location>
</feature>
<reference evidence="4 5" key="1">
    <citation type="journal article" date="2013" name="Biodegradation">
        <title>Quantitative proteomic analysis of ibuprofen-degrading Patulibacter sp. strain I11.</title>
        <authorList>
            <person name="Almeida B."/>
            <person name="Kjeldal H."/>
            <person name="Lolas I."/>
            <person name="Knudsen A.D."/>
            <person name="Carvalho G."/>
            <person name="Nielsen K.L."/>
            <person name="Barreto Crespo M.T."/>
            <person name="Stensballe A."/>
            <person name="Nielsen J.L."/>
        </authorList>
    </citation>
    <scope>NUCLEOTIDE SEQUENCE [LARGE SCALE GENOMIC DNA]</scope>
    <source>
        <strain evidence="4 5">I11</strain>
    </source>
</reference>
<dbReference type="PRINTS" id="PR00455">
    <property type="entry name" value="HTHTETR"/>
</dbReference>
<dbReference type="PANTHER" id="PTHR30055">
    <property type="entry name" value="HTH-TYPE TRANSCRIPTIONAL REGULATOR RUTR"/>
    <property type="match status" value="1"/>
</dbReference>
<dbReference type="Proteomes" id="UP000005143">
    <property type="component" value="Unassembled WGS sequence"/>
</dbReference>
<dbReference type="SUPFAM" id="SSF48498">
    <property type="entry name" value="Tetracyclin repressor-like, C-terminal domain"/>
    <property type="match status" value="1"/>
</dbReference>
<dbReference type="Gene3D" id="1.10.10.60">
    <property type="entry name" value="Homeodomain-like"/>
    <property type="match status" value="1"/>
</dbReference>
<dbReference type="OrthoDB" id="63332at2"/>
<accession>H0DZY3</accession>
<dbReference type="AlphaFoldDB" id="H0DZY3"/>
<dbReference type="InterPro" id="IPR023772">
    <property type="entry name" value="DNA-bd_HTH_TetR-type_CS"/>
</dbReference>
<dbReference type="Pfam" id="PF00440">
    <property type="entry name" value="TetR_N"/>
    <property type="match status" value="1"/>
</dbReference>
<evidence type="ECO:0000256" key="2">
    <source>
        <dbReference type="PROSITE-ProRule" id="PRU00335"/>
    </source>
</evidence>
<sequence>MRDGTATAASGTRARLLAAAHDVTAESGYGAASVTAIAERAGVAAGTLYRHFPSKGQLFVELFRSVCGGEIEAMRQAAERPAATAVAGIEEVLATFAARALQNPRLAWALLAEPLDPLVEAERLAYRRTYRTLLAQLLRQAIAAGEIPDQDVEFTAAAVVGGVGEALVGPLSPLSGDRPPVDQLLAALRRFTRGAVGAPPLPEHDDQEHR</sequence>
<dbReference type="PROSITE" id="PS50977">
    <property type="entry name" value="HTH_TETR_2"/>
    <property type="match status" value="1"/>
</dbReference>
<comment type="caution">
    <text evidence="4">The sequence shown here is derived from an EMBL/GenBank/DDBJ whole genome shotgun (WGS) entry which is preliminary data.</text>
</comment>
<dbReference type="InterPro" id="IPR009057">
    <property type="entry name" value="Homeodomain-like_sf"/>
</dbReference>
<proteinExistence type="predicted"/>
<dbReference type="InterPro" id="IPR050109">
    <property type="entry name" value="HTH-type_TetR-like_transc_reg"/>
</dbReference>
<feature type="domain" description="HTH tetR-type" evidence="3">
    <location>
        <begin position="10"/>
        <end position="70"/>
    </location>
</feature>
<name>H0DZY3_9ACTN</name>
<organism evidence="4 5">
    <name type="scientific">Patulibacter medicamentivorans</name>
    <dbReference type="NCBI Taxonomy" id="1097667"/>
    <lineage>
        <taxon>Bacteria</taxon>
        <taxon>Bacillati</taxon>
        <taxon>Actinomycetota</taxon>
        <taxon>Thermoleophilia</taxon>
        <taxon>Solirubrobacterales</taxon>
        <taxon>Patulibacteraceae</taxon>
        <taxon>Patulibacter</taxon>
    </lineage>
</organism>
<dbReference type="RefSeq" id="WP_007569685.1">
    <property type="nucleotide sequence ID" value="NZ_AGUD01000003.1"/>
</dbReference>
<evidence type="ECO:0000256" key="1">
    <source>
        <dbReference type="ARBA" id="ARBA00023125"/>
    </source>
</evidence>
<dbReference type="SUPFAM" id="SSF46689">
    <property type="entry name" value="Homeodomain-like"/>
    <property type="match status" value="1"/>
</dbReference>
<dbReference type="EMBL" id="AGUD01000003">
    <property type="protein sequence ID" value="EHN13087.1"/>
    <property type="molecule type" value="Genomic_DNA"/>
</dbReference>
<evidence type="ECO:0000313" key="4">
    <source>
        <dbReference type="EMBL" id="EHN13087.1"/>
    </source>
</evidence>
<dbReference type="PANTHER" id="PTHR30055:SF226">
    <property type="entry name" value="HTH-TYPE TRANSCRIPTIONAL REGULATOR PKSA"/>
    <property type="match status" value="1"/>
</dbReference>
<evidence type="ECO:0000259" key="3">
    <source>
        <dbReference type="PROSITE" id="PS50977"/>
    </source>
</evidence>
<evidence type="ECO:0000313" key="5">
    <source>
        <dbReference type="Proteomes" id="UP000005143"/>
    </source>
</evidence>